<proteinExistence type="predicted"/>
<reference evidence="2 3" key="1">
    <citation type="submission" date="2017-04" db="EMBL/GenBank/DDBJ databases">
        <authorList>
            <person name="Afonso C.L."/>
            <person name="Miller P.J."/>
            <person name="Scott M.A."/>
            <person name="Spackman E."/>
            <person name="Goraichik I."/>
            <person name="Dimitrov K.M."/>
            <person name="Suarez D.L."/>
            <person name="Swayne D.E."/>
        </authorList>
    </citation>
    <scope>NUCLEOTIDE SEQUENCE [LARGE SCALE GENOMIC DNA]</scope>
    <source>
        <strain evidence="2 3">DSM 43828</strain>
    </source>
</reference>
<evidence type="ECO:0000313" key="3">
    <source>
        <dbReference type="Proteomes" id="UP000192674"/>
    </source>
</evidence>
<keyword evidence="1" id="KW-0812">Transmembrane</keyword>
<dbReference type="OrthoDB" id="3689754at2"/>
<dbReference type="RefSeq" id="WP_084426410.1">
    <property type="nucleotide sequence ID" value="NZ_FWXV01000002.1"/>
</dbReference>
<evidence type="ECO:0000313" key="2">
    <source>
        <dbReference type="EMBL" id="SMC90427.1"/>
    </source>
</evidence>
<dbReference type="AlphaFoldDB" id="A0A1W2CYS5"/>
<keyword evidence="3" id="KW-1185">Reference proteome</keyword>
<gene>
    <name evidence="2" type="ORF">SAMN05661093_02661</name>
</gene>
<organism evidence="2 3">
    <name type="scientific">Kibdelosporangium aridum</name>
    <dbReference type="NCBI Taxonomy" id="2030"/>
    <lineage>
        <taxon>Bacteria</taxon>
        <taxon>Bacillati</taxon>
        <taxon>Actinomycetota</taxon>
        <taxon>Actinomycetes</taxon>
        <taxon>Pseudonocardiales</taxon>
        <taxon>Pseudonocardiaceae</taxon>
        <taxon>Kibdelosporangium</taxon>
    </lineage>
</organism>
<dbReference type="EMBL" id="FWXV01000002">
    <property type="protein sequence ID" value="SMC90427.1"/>
    <property type="molecule type" value="Genomic_DNA"/>
</dbReference>
<name>A0A1W2CYS5_KIBAR</name>
<evidence type="ECO:0000256" key="1">
    <source>
        <dbReference type="SAM" id="Phobius"/>
    </source>
</evidence>
<feature type="transmembrane region" description="Helical" evidence="1">
    <location>
        <begin position="70"/>
        <end position="88"/>
    </location>
</feature>
<dbReference type="Proteomes" id="UP000192674">
    <property type="component" value="Unassembled WGS sequence"/>
</dbReference>
<sequence>MADNERPNHPAPFDPEQQKQFEQFQQYQQFLKFQEMQGQGQLPPAATPAPPKKPLPGWVKFLFSKTFRRLLLLAVVIAAVAWGCSYLRDVFNVAPQDDGLGVQGGAGPGAKQSPGMPNEVMSTLYRSIAAGEATFACSSFSPTGAAAFAASFGAADCPAAVAKLKPDVAPLTRNPRIEIPQGATSIRVSSCSLFVKPGTTSLGVFVFTPFERAWIISGHETETCTTPSPTTTTSR</sequence>
<keyword evidence="1" id="KW-1133">Transmembrane helix</keyword>
<protein>
    <submittedName>
        <fullName evidence="2">Uncharacterized protein</fullName>
    </submittedName>
</protein>
<accession>A0A1W2CYS5</accession>
<keyword evidence="1" id="KW-0472">Membrane</keyword>